<dbReference type="CDD" id="cd04179">
    <property type="entry name" value="DPM_DPG-synthase_like"/>
    <property type="match status" value="1"/>
</dbReference>
<dbReference type="InterPro" id="IPR050256">
    <property type="entry name" value="Glycosyltransferase_2"/>
</dbReference>
<feature type="domain" description="Glycosyltransferase 2-like" evidence="2">
    <location>
        <begin position="21"/>
        <end position="179"/>
    </location>
</feature>
<dbReference type="InterPro" id="IPR001173">
    <property type="entry name" value="Glyco_trans_2-like"/>
</dbReference>
<dbReference type="Proteomes" id="UP000250245">
    <property type="component" value="Unassembled WGS sequence"/>
</dbReference>
<dbReference type="SUPFAM" id="SSF53448">
    <property type="entry name" value="Nucleotide-diphospho-sugar transferases"/>
    <property type="match status" value="1"/>
</dbReference>
<dbReference type="Proteomes" id="UP000553981">
    <property type="component" value="Unassembled WGS sequence"/>
</dbReference>
<dbReference type="PANTHER" id="PTHR48090">
    <property type="entry name" value="UNDECAPRENYL-PHOSPHATE 4-DEOXY-4-FORMAMIDO-L-ARABINOSE TRANSFERASE-RELATED"/>
    <property type="match status" value="1"/>
</dbReference>
<keyword evidence="4" id="KW-0328">Glycosyltransferase</keyword>
<dbReference type="GO" id="GO:0016757">
    <property type="term" value="F:glycosyltransferase activity"/>
    <property type="evidence" value="ECO:0007669"/>
    <property type="project" value="UniProtKB-KW"/>
</dbReference>
<keyword evidence="4" id="KW-0808">Transferase</keyword>
<dbReference type="AlphaFoldDB" id="A0A2X2YP03"/>
<dbReference type="InterPro" id="IPR029044">
    <property type="entry name" value="Nucleotide-diphossugar_trans"/>
</dbReference>
<comment type="similarity">
    <text evidence="1">Belongs to the glycosyltransferase 2 family.</text>
</comment>
<dbReference type="RefSeq" id="WP_004011133.1">
    <property type="nucleotide sequence ID" value="NZ_CAMYEK010000008.1"/>
</dbReference>
<accession>A0A2X2YP03</accession>
<dbReference type="OMA" id="DHYPAEY"/>
<dbReference type="EMBL" id="UASJ01000001">
    <property type="protein sequence ID" value="SQB65457.1"/>
    <property type="molecule type" value="Genomic_DNA"/>
</dbReference>
<dbReference type="Pfam" id="PF00535">
    <property type="entry name" value="Glycos_transf_2"/>
    <property type="match status" value="1"/>
</dbReference>
<gene>
    <name evidence="4" type="primary">ykoT</name>
    <name evidence="3" type="ORF">HHJ67_04745</name>
    <name evidence="4" type="ORF">NCTC11820_01524</name>
</gene>
<proteinExistence type="inferred from homology"/>
<evidence type="ECO:0000313" key="4">
    <source>
        <dbReference type="EMBL" id="SQB65457.1"/>
    </source>
</evidence>
<evidence type="ECO:0000256" key="1">
    <source>
        <dbReference type="ARBA" id="ARBA00006739"/>
    </source>
</evidence>
<evidence type="ECO:0000313" key="3">
    <source>
        <dbReference type="EMBL" id="NMW87059.1"/>
    </source>
</evidence>
<sequence>MDANADEQQTGTGLQAARTLIIIPAWNESVTLPVVLDQVVAADLGADILVVNDGSTDATPDIVRNYGPPVELLDLPLNLGVGGAMRAGYRYAVEHDYDYAIQIDGDGQHDPLYVENLLTACQEQGADIVIGARFAGRGDYQARGPRRLAMRLLAIVLSRVCGTKLTDTTSGFKLVNRRGMELFARELPAQYLGDTIEALVIAAKAGLRIMQVPVEMRPRLGGEPSHSPVASAVYLLRAGLALLVALSRRKGGK</sequence>
<dbReference type="PANTHER" id="PTHR48090:SF7">
    <property type="entry name" value="RFBJ PROTEIN"/>
    <property type="match status" value="1"/>
</dbReference>
<reference evidence="4 5" key="1">
    <citation type="submission" date="2018-06" db="EMBL/GenBank/DDBJ databases">
        <authorList>
            <consortium name="Pathogen Informatics"/>
            <person name="Doyle S."/>
        </authorList>
    </citation>
    <scope>NUCLEOTIDE SEQUENCE [LARGE SCALE GENOMIC DNA]</scope>
    <source>
        <strain evidence="4 5">NCTC11820</strain>
    </source>
</reference>
<dbReference type="Gene3D" id="3.90.550.10">
    <property type="entry name" value="Spore Coat Polysaccharide Biosynthesis Protein SpsA, Chain A"/>
    <property type="match status" value="1"/>
</dbReference>
<name>A0A2X2YP03_9ACTO</name>
<evidence type="ECO:0000313" key="5">
    <source>
        <dbReference type="Proteomes" id="UP000250245"/>
    </source>
</evidence>
<organism evidence="4 5">
    <name type="scientific">Mobiluncus curtisii</name>
    <dbReference type="NCBI Taxonomy" id="2051"/>
    <lineage>
        <taxon>Bacteria</taxon>
        <taxon>Bacillati</taxon>
        <taxon>Actinomycetota</taxon>
        <taxon>Actinomycetes</taxon>
        <taxon>Actinomycetales</taxon>
        <taxon>Actinomycetaceae</taxon>
        <taxon>Mobiluncus</taxon>
    </lineage>
</organism>
<reference evidence="3 6" key="2">
    <citation type="submission" date="2020-04" db="EMBL/GenBank/DDBJ databases">
        <title>Antimicrobial susceptibility and clonality of vaginal-derived multi-drug resistant Mobiluncus isolates in China.</title>
        <authorList>
            <person name="Zhang X."/>
        </authorList>
    </citation>
    <scope>NUCLEOTIDE SEQUENCE [LARGE SCALE GENOMIC DNA]</scope>
    <source>
        <strain evidence="3 6">19</strain>
    </source>
</reference>
<evidence type="ECO:0000313" key="6">
    <source>
        <dbReference type="Proteomes" id="UP000553981"/>
    </source>
</evidence>
<protein>
    <submittedName>
        <fullName evidence="3">Glycosyltransferase family 2 protein</fullName>
    </submittedName>
</protein>
<evidence type="ECO:0000259" key="2">
    <source>
        <dbReference type="Pfam" id="PF00535"/>
    </source>
</evidence>
<dbReference type="EMBL" id="JABCUI010000002">
    <property type="protein sequence ID" value="NMW87059.1"/>
    <property type="molecule type" value="Genomic_DNA"/>
</dbReference>
<dbReference type="GeneID" id="55565201"/>